<proteinExistence type="inferred from homology"/>
<keyword evidence="8" id="KW-0249">Electron transport</keyword>
<dbReference type="GO" id="GO:0016020">
    <property type="term" value="C:membrane"/>
    <property type="evidence" value="ECO:0007669"/>
    <property type="project" value="UniProtKB-SubCell"/>
</dbReference>
<comment type="cofactor">
    <cofactor evidence="1">
        <name>Fe cation</name>
        <dbReference type="ChEBI" id="CHEBI:24875"/>
    </cofactor>
</comment>
<organism evidence="14">
    <name type="scientific">Entomoneis paludosa</name>
    <dbReference type="NCBI Taxonomy" id="265537"/>
    <lineage>
        <taxon>Eukaryota</taxon>
        <taxon>Sar</taxon>
        <taxon>Stramenopiles</taxon>
        <taxon>Ochrophyta</taxon>
        <taxon>Bacillariophyta</taxon>
        <taxon>Bacillariophyceae</taxon>
        <taxon>Bacillariophycidae</taxon>
        <taxon>Entomoneidaceae</taxon>
        <taxon>Entomoneis</taxon>
    </lineage>
</organism>
<keyword evidence="10" id="KW-0560">Oxidoreductase</keyword>
<dbReference type="InterPro" id="IPR038659">
    <property type="entry name" value="AOX_sf"/>
</dbReference>
<evidence type="ECO:0000256" key="7">
    <source>
        <dbReference type="ARBA" id="ARBA00022723"/>
    </source>
</evidence>
<gene>
    <name evidence="14" type="ORF">APAL1065_LOCUS4762</name>
</gene>
<dbReference type="InterPro" id="IPR002680">
    <property type="entry name" value="AOX"/>
</dbReference>
<keyword evidence="13" id="KW-0732">Signal</keyword>
<dbReference type="PANTHER" id="PTHR31803:SF10">
    <property type="entry name" value="UBIQUINOL OXIDASE 4, CHLOROPLASTIC_CHROMOPLASTIC"/>
    <property type="match status" value="1"/>
</dbReference>
<evidence type="ECO:0000256" key="8">
    <source>
        <dbReference type="ARBA" id="ARBA00022982"/>
    </source>
</evidence>
<evidence type="ECO:0000313" key="14">
    <source>
        <dbReference type="EMBL" id="CAD9949786.1"/>
    </source>
</evidence>
<evidence type="ECO:0000256" key="3">
    <source>
        <dbReference type="ARBA" id="ARBA00008388"/>
    </source>
</evidence>
<evidence type="ECO:0000256" key="6">
    <source>
        <dbReference type="ARBA" id="ARBA00022692"/>
    </source>
</evidence>
<name>A0A7S2Y6D9_9STRA</name>
<evidence type="ECO:0000256" key="2">
    <source>
        <dbReference type="ARBA" id="ARBA00004370"/>
    </source>
</evidence>
<dbReference type="Gene3D" id="1.20.1260.140">
    <property type="entry name" value="Alternative oxidase"/>
    <property type="match status" value="1"/>
</dbReference>
<keyword evidence="4" id="KW-0813">Transport</keyword>
<feature type="chain" id="PRO_5031203373" description="Alternative oxidase" evidence="13">
    <location>
        <begin position="18"/>
        <end position="314"/>
    </location>
</feature>
<dbReference type="PANTHER" id="PTHR31803">
    <property type="entry name" value="ALTERNATIVE OXIDASE"/>
    <property type="match status" value="1"/>
</dbReference>
<dbReference type="AlphaFoldDB" id="A0A7S2Y6D9"/>
<evidence type="ECO:0000256" key="4">
    <source>
        <dbReference type="ARBA" id="ARBA00022448"/>
    </source>
</evidence>
<evidence type="ECO:0000256" key="12">
    <source>
        <dbReference type="ARBA" id="ARBA00023136"/>
    </source>
</evidence>
<evidence type="ECO:0000256" key="9">
    <source>
        <dbReference type="ARBA" id="ARBA00022989"/>
    </source>
</evidence>
<keyword evidence="6" id="KW-0812">Transmembrane</keyword>
<keyword evidence="7" id="KW-0479">Metal-binding</keyword>
<dbReference type="GO" id="GO:0010230">
    <property type="term" value="P:alternative respiration"/>
    <property type="evidence" value="ECO:0007669"/>
    <property type="project" value="TreeGrafter"/>
</dbReference>
<keyword evidence="9" id="KW-1133">Transmembrane helix</keyword>
<dbReference type="GO" id="GO:0005739">
    <property type="term" value="C:mitochondrion"/>
    <property type="evidence" value="ECO:0007669"/>
    <property type="project" value="TreeGrafter"/>
</dbReference>
<evidence type="ECO:0000256" key="1">
    <source>
        <dbReference type="ARBA" id="ARBA00001962"/>
    </source>
</evidence>
<evidence type="ECO:0000256" key="13">
    <source>
        <dbReference type="SAM" id="SignalP"/>
    </source>
</evidence>
<keyword evidence="5" id="KW-0679">Respiratory chain</keyword>
<evidence type="ECO:0000256" key="11">
    <source>
        <dbReference type="ARBA" id="ARBA00023004"/>
    </source>
</evidence>
<protein>
    <recommendedName>
        <fullName evidence="15">Alternative oxidase</fullName>
    </recommendedName>
</protein>
<dbReference type="Pfam" id="PF01786">
    <property type="entry name" value="AOX"/>
    <property type="match status" value="1"/>
</dbReference>
<comment type="subcellular location">
    <subcellularLocation>
        <location evidence="2">Membrane</location>
    </subcellularLocation>
</comment>
<keyword evidence="11" id="KW-0408">Iron</keyword>
<dbReference type="GO" id="GO:0046872">
    <property type="term" value="F:metal ion binding"/>
    <property type="evidence" value="ECO:0007669"/>
    <property type="project" value="UniProtKB-KW"/>
</dbReference>
<evidence type="ECO:0000256" key="10">
    <source>
        <dbReference type="ARBA" id="ARBA00023002"/>
    </source>
</evidence>
<feature type="signal peptide" evidence="13">
    <location>
        <begin position="1"/>
        <end position="17"/>
    </location>
</feature>
<evidence type="ECO:0000256" key="5">
    <source>
        <dbReference type="ARBA" id="ARBA00022660"/>
    </source>
</evidence>
<dbReference type="GO" id="GO:0009916">
    <property type="term" value="F:alternative oxidase activity"/>
    <property type="evidence" value="ECO:0007669"/>
    <property type="project" value="InterPro"/>
</dbReference>
<dbReference type="EMBL" id="HBHT01007154">
    <property type="protein sequence ID" value="CAD9949786.1"/>
    <property type="molecule type" value="Transcribed_RNA"/>
</dbReference>
<accession>A0A7S2Y6D9</accession>
<evidence type="ECO:0008006" key="15">
    <source>
        <dbReference type="Google" id="ProtNLM"/>
    </source>
</evidence>
<reference evidence="14" key="1">
    <citation type="submission" date="2021-01" db="EMBL/GenBank/DDBJ databases">
        <authorList>
            <person name="Corre E."/>
            <person name="Pelletier E."/>
            <person name="Niang G."/>
            <person name="Scheremetjew M."/>
            <person name="Finn R."/>
            <person name="Kale V."/>
            <person name="Holt S."/>
            <person name="Cochrane G."/>
            <person name="Meng A."/>
            <person name="Brown T."/>
            <person name="Cohen L."/>
        </authorList>
    </citation>
    <scope>NUCLEOTIDE SEQUENCE</scope>
    <source>
        <strain evidence="14">CCMP125</strain>
    </source>
</reference>
<sequence>MMKVRLSLALVLSNSEAFQVTPGITLNVARSFEARPNGPRNAALFSMPNDDNSMNAVATTAPPAAILEMEPAKMEQAIFTFNKILIDTVYNVICLVYPVTGGERDFARFFVLETVARVPYFAYLSVCHLRETFGVRGFEDKMRTHYAEADNELHHLLIMESLGGNSRAIDRVLAHSMAFLYYWYVVVIYFISEQAAYHLSELIEDHAYNTYDKFLTEHEEMLRSKPVPPIAHKYYVQDNPFLFDLFCTVKDVDEQGQFSTRRPTLENLYDVFVNIRDDEKEHWKTLCNLVQYDNMNGIDAKLVKSTEALPASVE</sequence>
<keyword evidence="12" id="KW-0472">Membrane</keyword>
<comment type="similarity">
    <text evidence="3">Belongs to the alternative oxidase family.</text>
</comment>